<evidence type="ECO:0000256" key="9">
    <source>
        <dbReference type="ARBA" id="ARBA00023224"/>
    </source>
</evidence>
<evidence type="ECO:0000313" key="11">
    <source>
        <dbReference type="EMBL" id="RZB40488.1"/>
    </source>
</evidence>
<dbReference type="Pfam" id="PF02949">
    <property type="entry name" value="7tm_6"/>
    <property type="match status" value="1"/>
</dbReference>
<feature type="transmembrane region" description="Helical" evidence="10">
    <location>
        <begin position="131"/>
        <end position="152"/>
    </location>
</feature>
<keyword evidence="8 10" id="KW-0675">Receptor</keyword>
<comment type="subcellular location">
    <subcellularLocation>
        <location evidence="1 10">Cell membrane</location>
        <topology evidence="1 10">Multi-pass membrane protein</topology>
    </subcellularLocation>
</comment>
<dbReference type="PANTHER" id="PTHR21137:SF35">
    <property type="entry name" value="ODORANT RECEPTOR 19A-RELATED"/>
    <property type="match status" value="1"/>
</dbReference>
<dbReference type="EMBL" id="QDEB01118480">
    <property type="protein sequence ID" value="RZB40488.1"/>
    <property type="molecule type" value="Genomic_DNA"/>
</dbReference>
<keyword evidence="2" id="KW-1003">Cell membrane</keyword>
<reference evidence="11 12" key="1">
    <citation type="submission" date="2017-03" db="EMBL/GenBank/DDBJ databases">
        <title>Genome of the blue death feigning beetle - Asbolus verrucosus.</title>
        <authorList>
            <person name="Rider S.D."/>
        </authorList>
    </citation>
    <scope>NUCLEOTIDE SEQUENCE [LARGE SCALE GENOMIC DNA]</scope>
    <source>
        <strain evidence="11">Butters</strain>
        <tissue evidence="11">Head and leg muscle</tissue>
    </source>
</reference>
<keyword evidence="3 10" id="KW-0716">Sensory transduction</keyword>
<keyword evidence="6 10" id="KW-1133">Transmembrane helix</keyword>
<evidence type="ECO:0000256" key="4">
    <source>
        <dbReference type="ARBA" id="ARBA00022692"/>
    </source>
</evidence>
<proteinExistence type="inferred from homology"/>
<dbReference type="PANTHER" id="PTHR21137">
    <property type="entry name" value="ODORANT RECEPTOR"/>
    <property type="match status" value="1"/>
</dbReference>
<keyword evidence="9 10" id="KW-0807">Transducer</keyword>
<dbReference type="Proteomes" id="UP000292052">
    <property type="component" value="Unassembled WGS sequence"/>
</dbReference>
<dbReference type="GO" id="GO:0005886">
    <property type="term" value="C:plasma membrane"/>
    <property type="evidence" value="ECO:0007669"/>
    <property type="project" value="UniProtKB-SubCell"/>
</dbReference>
<keyword evidence="4 10" id="KW-0812">Transmembrane</keyword>
<feature type="transmembrane region" description="Helical" evidence="10">
    <location>
        <begin position="291"/>
        <end position="311"/>
    </location>
</feature>
<comment type="caution">
    <text evidence="10">Lacks conserved residue(s) required for the propagation of feature annotation.</text>
</comment>
<evidence type="ECO:0000256" key="8">
    <source>
        <dbReference type="ARBA" id="ARBA00023170"/>
    </source>
</evidence>
<comment type="caution">
    <text evidence="11">The sequence shown here is derived from an EMBL/GenBank/DDBJ whole genome shotgun (WGS) entry which is preliminary data.</text>
</comment>
<keyword evidence="12" id="KW-1185">Reference proteome</keyword>
<sequence>MKDVTRFDWKRTIRINITALKILGLWPAHNDSYGCNLYTLYEIVVMVFFEIGFIFSQTVNLFFILDDLQAVTEIIFVSLMEMLAILKSYCLIKNMKMLKQLMMTVNSDLFQPKSLQQRDLIQPSLNAWKTIVSLFWFFTVGWLFFYCFCPIFDRSFRKYRLPFLAWYPYKTKTSPQYELTYLHQFIGITYLALVDVNIDSLIAALNMYIGAQFDILCDDLKNFHDSKSDTSADAKKKLKQCIQHHREILKFAEYANQFYNWLVFVEFFVGGFSIGLSMFQLTIVIPFSGEFYSFISYSNCISLQVFLYCWFGNEIEVKSAKLPYAVFASDWTSLPPEIKRDLVIFLLRIHRPLKMSAFGLFNLSLETFVKIMRTAWSYFALLRQVNSPK</sequence>
<protein>
    <recommendedName>
        <fullName evidence="10">Odorant receptor</fullName>
    </recommendedName>
</protein>
<gene>
    <name evidence="11" type="ORF">BDFB_011329</name>
</gene>
<evidence type="ECO:0000313" key="12">
    <source>
        <dbReference type="Proteomes" id="UP000292052"/>
    </source>
</evidence>
<evidence type="ECO:0000256" key="7">
    <source>
        <dbReference type="ARBA" id="ARBA00023136"/>
    </source>
</evidence>
<dbReference type="InterPro" id="IPR004117">
    <property type="entry name" value="7tm6_olfct_rcpt"/>
</dbReference>
<dbReference type="OrthoDB" id="7548151at2759"/>
<evidence type="ECO:0000256" key="1">
    <source>
        <dbReference type="ARBA" id="ARBA00004651"/>
    </source>
</evidence>
<evidence type="ECO:0000256" key="10">
    <source>
        <dbReference type="RuleBase" id="RU351113"/>
    </source>
</evidence>
<organism evidence="11 12">
    <name type="scientific">Asbolus verrucosus</name>
    <name type="common">Desert ironclad beetle</name>
    <dbReference type="NCBI Taxonomy" id="1661398"/>
    <lineage>
        <taxon>Eukaryota</taxon>
        <taxon>Metazoa</taxon>
        <taxon>Ecdysozoa</taxon>
        <taxon>Arthropoda</taxon>
        <taxon>Hexapoda</taxon>
        <taxon>Insecta</taxon>
        <taxon>Pterygota</taxon>
        <taxon>Neoptera</taxon>
        <taxon>Endopterygota</taxon>
        <taxon>Coleoptera</taxon>
        <taxon>Polyphaga</taxon>
        <taxon>Cucujiformia</taxon>
        <taxon>Tenebrionidae</taxon>
        <taxon>Pimeliinae</taxon>
        <taxon>Asbolus</taxon>
    </lineage>
</organism>
<feature type="transmembrane region" description="Helical" evidence="10">
    <location>
        <begin position="70"/>
        <end position="89"/>
    </location>
</feature>
<feature type="transmembrane region" description="Helical" evidence="10">
    <location>
        <begin position="258"/>
        <end position="285"/>
    </location>
</feature>
<keyword evidence="5 10" id="KW-0552">Olfaction</keyword>
<dbReference type="AlphaFoldDB" id="A0A482VBI4"/>
<evidence type="ECO:0000256" key="3">
    <source>
        <dbReference type="ARBA" id="ARBA00022606"/>
    </source>
</evidence>
<feature type="transmembrane region" description="Helical" evidence="10">
    <location>
        <begin position="40"/>
        <end position="63"/>
    </location>
</feature>
<accession>A0A482VBI4</accession>
<keyword evidence="7 10" id="KW-0472">Membrane</keyword>
<comment type="similarity">
    <text evidence="10">Belongs to the insect chemoreceptor superfamily. Heteromeric odorant receptor channel (TC 1.A.69) family.</text>
</comment>
<dbReference type="GO" id="GO:0007165">
    <property type="term" value="P:signal transduction"/>
    <property type="evidence" value="ECO:0007669"/>
    <property type="project" value="UniProtKB-KW"/>
</dbReference>
<dbReference type="GO" id="GO:0004984">
    <property type="term" value="F:olfactory receptor activity"/>
    <property type="evidence" value="ECO:0007669"/>
    <property type="project" value="InterPro"/>
</dbReference>
<evidence type="ECO:0000256" key="6">
    <source>
        <dbReference type="ARBA" id="ARBA00022989"/>
    </source>
</evidence>
<evidence type="ECO:0000256" key="5">
    <source>
        <dbReference type="ARBA" id="ARBA00022725"/>
    </source>
</evidence>
<evidence type="ECO:0000256" key="2">
    <source>
        <dbReference type="ARBA" id="ARBA00022475"/>
    </source>
</evidence>
<dbReference type="GO" id="GO:0005549">
    <property type="term" value="F:odorant binding"/>
    <property type="evidence" value="ECO:0007669"/>
    <property type="project" value="InterPro"/>
</dbReference>
<name>A0A482VBI4_ASBVE</name>